<gene>
    <name evidence="1" type="ORF">C7P63_03260</name>
</gene>
<dbReference type="PANTHER" id="PTHR10000">
    <property type="entry name" value="PHOSPHOSERINE PHOSPHATASE"/>
    <property type="match status" value="1"/>
</dbReference>
<dbReference type="AlphaFoldDB" id="A0A429Z8V2"/>
<dbReference type="Gene3D" id="3.30.1240.10">
    <property type="match status" value="1"/>
</dbReference>
<dbReference type="SFLD" id="SFLDS00003">
    <property type="entry name" value="Haloacid_Dehalogenase"/>
    <property type="match status" value="1"/>
</dbReference>
<dbReference type="RefSeq" id="WP_125942726.1">
    <property type="nucleotide sequence ID" value="NZ_PXZH01000001.1"/>
</dbReference>
<evidence type="ECO:0000313" key="1">
    <source>
        <dbReference type="EMBL" id="RST90112.1"/>
    </source>
</evidence>
<dbReference type="InterPro" id="IPR023214">
    <property type="entry name" value="HAD_sf"/>
</dbReference>
<proteinExistence type="predicted"/>
<reference evidence="1 2" key="1">
    <citation type="submission" date="2018-03" db="EMBL/GenBank/DDBJ databases">
        <authorList>
            <person name="Gulvik C.A."/>
        </authorList>
    </citation>
    <scope>NUCLEOTIDE SEQUENCE [LARGE SCALE GENOMIC DNA]</scope>
    <source>
        <strain evidence="1 2">JCM 31581</strain>
    </source>
</reference>
<dbReference type="GO" id="GO:0005829">
    <property type="term" value="C:cytosol"/>
    <property type="evidence" value="ECO:0007669"/>
    <property type="project" value="TreeGrafter"/>
</dbReference>
<protein>
    <submittedName>
        <fullName evidence="1">HAD family hydrolase</fullName>
    </submittedName>
</protein>
<accession>A0A429Z8V2</accession>
<evidence type="ECO:0000313" key="2">
    <source>
        <dbReference type="Proteomes" id="UP000277864"/>
    </source>
</evidence>
<organism evidence="1 2">
    <name type="scientific">Vagococcus humatus</name>
    <dbReference type="NCBI Taxonomy" id="1889241"/>
    <lineage>
        <taxon>Bacteria</taxon>
        <taxon>Bacillati</taxon>
        <taxon>Bacillota</taxon>
        <taxon>Bacilli</taxon>
        <taxon>Lactobacillales</taxon>
        <taxon>Enterococcaceae</taxon>
        <taxon>Vagococcus</taxon>
    </lineage>
</organism>
<dbReference type="EMBL" id="PXZH01000001">
    <property type="protein sequence ID" value="RST90112.1"/>
    <property type="molecule type" value="Genomic_DNA"/>
</dbReference>
<keyword evidence="2" id="KW-1185">Reference proteome</keyword>
<sequence length="267" mass="30035">MLKLIATDMDGTFLTSQKTYNRERFKSLYQKMKEQEVHFVVASGNQYYQLASFFEEIKEEISFVAENGAWVISKGQELFSASISEATFKQTLKILAEFPKVEVVVCGKNSAYIHQKESQAYFDEASMYYHHLKWVADFDALYEQDQFLKFGLSFPSAEEVPDGLIQLNNRLKGELKPISSGGRDVDLILPGTHKASGIQLIQKHLDIPQTSTVAFGDSGNDLEMIQYVEKGYAMKNAAPELLAVSDCVTSLTNDESGVLEEIEILLK</sequence>
<dbReference type="InterPro" id="IPR000150">
    <property type="entry name" value="Cof"/>
</dbReference>
<dbReference type="NCBIfam" id="TIGR01484">
    <property type="entry name" value="HAD-SF-IIB"/>
    <property type="match status" value="1"/>
</dbReference>
<dbReference type="InterPro" id="IPR036412">
    <property type="entry name" value="HAD-like_sf"/>
</dbReference>
<dbReference type="GO" id="GO:0016791">
    <property type="term" value="F:phosphatase activity"/>
    <property type="evidence" value="ECO:0007669"/>
    <property type="project" value="UniProtKB-ARBA"/>
</dbReference>
<dbReference type="SFLD" id="SFLDG01144">
    <property type="entry name" value="C2.B.4:_PGP_Like"/>
    <property type="match status" value="1"/>
</dbReference>
<name>A0A429Z8V2_9ENTE</name>
<dbReference type="InterPro" id="IPR006379">
    <property type="entry name" value="HAD-SF_hydro_IIB"/>
</dbReference>
<dbReference type="GO" id="GO:0000287">
    <property type="term" value="F:magnesium ion binding"/>
    <property type="evidence" value="ECO:0007669"/>
    <property type="project" value="TreeGrafter"/>
</dbReference>
<dbReference type="OrthoDB" id="9814970at2"/>
<dbReference type="SUPFAM" id="SSF56784">
    <property type="entry name" value="HAD-like"/>
    <property type="match status" value="1"/>
</dbReference>
<comment type="caution">
    <text evidence="1">The sequence shown here is derived from an EMBL/GenBank/DDBJ whole genome shotgun (WGS) entry which is preliminary data.</text>
</comment>
<dbReference type="PROSITE" id="PS01229">
    <property type="entry name" value="COF_2"/>
    <property type="match status" value="1"/>
</dbReference>
<keyword evidence="1" id="KW-0378">Hydrolase</keyword>
<dbReference type="PANTHER" id="PTHR10000:SF53">
    <property type="entry name" value="5-AMINO-6-(5-PHOSPHO-D-RIBITYLAMINO)URACIL PHOSPHATASE YBJI-RELATED"/>
    <property type="match status" value="1"/>
</dbReference>
<dbReference type="NCBIfam" id="TIGR00099">
    <property type="entry name" value="Cof-subfamily"/>
    <property type="match status" value="1"/>
</dbReference>
<dbReference type="CDD" id="cd07518">
    <property type="entry name" value="HAD_YbiV-Like"/>
    <property type="match status" value="1"/>
</dbReference>
<dbReference type="Pfam" id="PF08282">
    <property type="entry name" value="Hydrolase_3"/>
    <property type="match status" value="1"/>
</dbReference>
<dbReference type="Gene3D" id="3.40.50.1000">
    <property type="entry name" value="HAD superfamily/HAD-like"/>
    <property type="match status" value="1"/>
</dbReference>
<dbReference type="SFLD" id="SFLDG01140">
    <property type="entry name" value="C2.B:_Phosphomannomutase_and_P"/>
    <property type="match status" value="1"/>
</dbReference>
<dbReference type="Proteomes" id="UP000277864">
    <property type="component" value="Unassembled WGS sequence"/>
</dbReference>